<gene>
    <name evidence="3" type="ORF">MI149_15540</name>
</gene>
<dbReference type="PANTHER" id="PTHR24321">
    <property type="entry name" value="DEHYDROGENASES, SHORT CHAIN"/>
    <property type="match status" value="1"/>
</dbReference>
<dbReference type="InterPro" id="IPR036291">
    <property type="entry name" value="NAD(P)-bd_dom_sf"/>
</dbReference>
<dbReference type="SUPFAM" id="SSF51735">
    <property type="entry name" value="NAD(P)-binding Rossmann-fold domains"/>
    <property type="match status" value="1"/>
</dbReference>
<dbReference type="Gene3D" id="3.40.50.720">
    <property type="entry name" value="NAD(P)-binding Rossmann-like Domain"/>
    <property type="match status" value="1"/>
</dbReference>
<evidence type="ECO:0000313" key="4">
    <source>
        <dbReference type="Proteomes" id="UP001055337"/>
    </source>
</evidence>
<dbReference type="PROSITE" id="PS00061">
    <property type="entry name" value="ADH_SHORT"/>
    <property type="match status" value="1"/>
</dbReference>
<sequence>MKRVFKQRVYAVTGAASGMGRAAAERIRADGHRVIGVDLHEAEVIADLSTAQGRSTAAAEVLALANGQLDGAVLAAGVGPRPGAQNVPTIMSVNYLGVVELVEAWRPALAAAGSSKVVVVGSNSATTMPMIPGRAVRALLRRDPDAAVRAVRMFRSAAPAMAYGASKIALMRWVRLTAVQQQWSGVGIRLNAIAPGAVDTPLLGEQLASPREAKAVTSFPVPIGGFGDAHHLGEWMRFMVSDAADFLCGSVIFVDGGSDAYFRASHWPRRVPTAGIPRYLYRMVAFRHSQSRRSWRRPRR</sequence>
<evidence type="ECO:0000256" key="2">
    <source>
        <dbReference type="ARBA" id="ARBA00023002"/>
    </source>
</evidence>
<evidence type="ECO:0000256" key="1">
    <source>
        <dbReference type="ARBA" id="ARBA00006484"/>
    </source>
</evidence>
<proteinExistence type="inferred from homology"/>
<accession>A0ABY3TW99</accession>
<evidence type="ECO:0000313" key="3">
    <source>
        <dbReference type="EMBL" id="ULN44379.2"/>
    </source>
</evidence>
<dbReference type="InterPro" id="IPR002347">
    <property type="entry name" value="SDR_fam"/>
</dbReference>
<dbReference type="PRINTS" id="PR00081">
    <property type="entry name" value="GDHRDH"/>
</dbReference>
<keyword evidence="2" id="KW-0560">Oxidoreductase</keyword>
<dbReference type="PANTHER" id="PTHR24321:SF8">
    <property type="entry name" value="ESTRADIOL 17-BETA-DEHYDROGENASE 8-RELATED"/>
    <property type="match status" value="1"/>
</dbReference>
<dbReference type="RefSeq" id="WP_262871666.1">
    <property type="nucleotide sequence ID" value="NZ_CP092362.2"/>
</dbReference>
<dbReference type="Pfam" id="PF00106">
    <property type="entry name" value="adh_short"/>
    <property type="match status" value="1"/>
</dbReference>
<protein>
    <submittedName>
        <fullName evidence="3">SDR family oxidoreductase</fullName>
    </submittedName>
</protein>
<dbReference type="Proteomes" id="UP001055337">
    <property type="component" value="Chromosome"/>
</dbReference>
<dbReference type="Pfam" id="PF13561">
    <property type="entry name" value="adh_short_C2"/>
    <property type="match status" value="1"/>
</dbReference>
<name>A0ABY3TW99_9MYCO</name>
<reference evidence="3" key="1">
    <citation type="submission" date="2022-08" db="EMBL/GenBank/DDBJ databases">
        <title>Whole genome sequencing of non-tuberculosis mycobacteria type-strains.</title>
        <authorList>
            <person name="Igarashi Y."/>
            <person name="Osugi A."/>
            <person name="Mitarai S."/>
        </authorList>
    </citation>
    <scope>NUCLEOTIDE SEQUENCE</scope>
    <source>
        <strain evidence="3">JCM 16369</strain>
    </source>
</reference>
<keyword evidence="4" id="KW-1185">Reference proteome</keyword>
<dbReference type="InterPro" id="IPR020904">
    <property type="entry name" value="Sc_DH/Rdtase_CS"/>
</dbReference>
<dbReference type="EMBL" id="CP092362">
    <property type="protein sequence ID" value="ULN44379.2"/>
    <property type="molecule type" value="Genomic_DNA"/>
</dbReference>
<comment type="similarity">
    <text evidence="1">Belongs to the short-chain dehydrogenases/reductases (SDR) family.</text>
</comment>
<organism evidence="3 4">
    <name type="scientific">Mycolicibacterium crocinum</name>
    <dbReference type="NCBI Taxonomy" id="388459"/>
    <lineage>
        <taxon>Bacteria</taxon>
        <taxon>Bacillati</taxon>
        <taxon>Actinomycetota</taxon>
        <taxon>Actinomycetes</taxon>
        <taxon>Mycobacteriales</taxon>
        <taxon>Mycobacteriaceae</taxon>
        <taxon>Mycolicibacterium</taxon>
    </lineage>
</organism>